<gene>
    <name evidence="5" type="ORF">KIPB_000739</name>
</gene>
<dbReference type="AlphaFoldDB" id="A0A391NIA9"/>
<accession>A0A391NIA9</accession>
<keyword evidence="1" id="KW-0862">Zinc</keyword>
<dbReference type="EMBL" id="BDIP01000090">
    <property type="protein sequence ID" value="GCA62027.1"/>
    <property type="molecule type" value="Genomic_DNA"/>
</dbReference>
<dbReference type="InterPro" id="IPR011332">
    <property type="entry name" value="Ribosomal_zn-bd"/>
</dbReference>
<dbReference type="Gene3D" id="6.20.50.150">
    <property type="match status" value="1"/>
</dbReference>
<reference evidence="5 6" key="1">
    <citation type="journal article" date="2018" name="PLoS ONE">
        <title>The draft genome of Kipferlia bialata reveals reductive genome evolution in fornicate parasites.</title>
        <authorList>
            <person name="Tanifuji G."/>
            <person name="Takabayashi S."/>
            <person name="Kume K."/>
            <person name="Takagi M."/>
            <person name="Nakayama T."/>
            <person name="Kamikawa R."/>
            <person name="Inagaki Y."/>
            <person name="Hashimoto T."/>
        </authorList>
    </citation>
    <scope>NUCLEOTIDE SEQUENCE [LARGE SCALE GENOMIC DNA]</scope>
    <source>
        <strain evidence="5">NY0173</strain>
    </source>
</reference>
<dbReference type="OrthoDB" id="428577at2759"/>
<protein>
    <recommendedName>
        <fullName evidence="4">Small ribosomal subunit protein eS31 domain-containing protein</fullName>
    </recommendedName>
</protein>
<keyword evidence="2" id="KW-0689">Ribosomal protein</keyword>
<dbReference type="Proteomes" id="UP000265618">
    <property type="component" value="Unassembled WGS sequence"/>
</dbReference>
<keyword evidence="3" id="KW-0687">Ribonucleoprotein</keyword>
<comment type="caution">
    <text evidence="5">The sequence shown here is derived from an EMBL/GenBank/DDBJ whole genome shotgun (WGS) entry which is preliminary data.</text>
</comment>
<evidence type="ECO:0000256" key="2">
    <source>
        <dbReference type="ARBA" id="ARBA00022980"/>
    </source>
</evidence>
<dbReference type="InterPro" id="IPR038582">
    <property type="entry name" value="Ribosomal_eS31_euk-type_sf"/>
</dbReference>
<dbReference type="InterPro" id="IPR002906">
    <property type="entry name" value="Ribosomal_eS31"/>
</dbReference>
<dbReference type="Pfam" id="PF01599">
    <property type="entry name" value="Ribosomal_S27"/>
    <property type="match status" value="1"/>
</dbReference>
<keyword evidence="6" id="KW-1185">Reference proteome</keyword>
<name>A0A391NIA9_9EUKA</name>
<dbReference type="GO" id="GO:0005840">
    <property type="term" value="C:ribosome"/>
    <property type="evidence" value="ECO:0007669"/>
    <property type="project" value="UniProtKB-KW"/>
</dbReference>
<dbReference type="GO" id="GO:1990904">
    <property type="term" value="C:ribonucleoprotein complex"/>
    <property type="evidence" value="ECO:0007669"/>
    <property type="project" value="UniProtKB-KW"/>
</dbReference>
<evidence type="ECO:0000313" key="5">
    <source>
        <dbReference type="EMBL" id="GCA62027.1"/>
    </source>
</evidence>
<sequence length="150" mass="16250">MVQLFVRAPCSTFALEVASGACVADVTDAVESMTGMSGFVLATGSSILTEATLECLEEESTINVVVPLDGGAKKRKKKAVGKTSKVKQVRKPNPLAVLKYFEVSGEGEIRRLRSDCQHCGAGVRYSRHSQGSTTRLYCGRCHHTLKQEQE</sequence>
<organism evidence="5 6">
    <name type="scientific">Kipferlia bialata</name>
    <dbReference type="NCBI Taxonomy" id="797122"/>
    <lineage>
        <taxon>Eukaryota</taxon>
        <taxon>Metamonada</taxon>
        <taxon>Carpediemonas-like organisms</taxon>
        <taxon>Kipferlia</taxon>
    </lineage>
</organism>
<dbReference type="GO" id="GO:0006412">
    <property type="term" value="P:translation"/>
    <property type="evidence" value="ECO:0007669"/>
    <property type="project" value="InterPro"/>
</dbReference>
<evidence type="ECO:0000259" key="4">
    <source>
        <dbReference type="SMART" id="SM01402"/>
    </source>
</evidence>
<dbReference type="GO" id="GO:0003735">
    <property type="term" value="F:structural constituent of ribosome"/>
    <property type="evidence" value="ECO:0007669"/>
    <property type="project" value="InterPro"/>
</dbReference>
<evidence type="ECO:0000256" key="1">
    <source>
        <dbReference type="ARBA" id="ARBA00022833"/>
    </source>
</evidence>
<evidence type="ECO:0000313" key="6">
    <source>
        <dbReference type="Proteomes" id="UP000265618"/>
    </source>
</evidence>
<feature type="domain" description="Small ribosomal subunit protein eS31" evidence="4">
    <location>
        <begin position="97"/>
        <end position="144"/>
    </location>
</feature>
<dbReference type="SUPFAM" id="SSF57829">
    <property type="entry name" value="Zn-binding ribosomal proteins"/>
    <property type="match status" value="1"/>
</dbReference>
<proteinExistence type="predicted"/>
<evidence type="ECO:0000256" key="3">
    <source>
        <dbReference type="ARBA" id="ARBA00023274"/>
    </source>
</evidence>
<dbReference type="SMART" id="SM01402">
    <property type="entry name" value="Ribosomal_S27"/>
    <property type="match status" value="1"/>
</dbReference>